<dbReference type="InterPro" id="IPR036770">
    <property type="entry name" value="Ankyrin_rpt-contain_sf"/>
</dbReference>
<comment type="caution">
    <text evidence="3">The sequence shown here is derived from an EMBL/GenBank/DDBJ whole genome shotgun (WGS) entry which is preliminary data.</text>
</comment>
<keyword evidence="2" id="KW-0040">ANK repeat</keyword>
<dbReference type="InterPro" id="IPR002110">
    <property type="entry name" value="Ankyrin_rpt"/>
</dbReference>
<organism evidence="3 4">
    <name type="scientific">Steccherinum ochraceum</name>
    <dbReference type="NCBI Taxonomy" id="92696"/>
    <lineage>
        <taxon>Eukaryota</taxon>
        <taxon>Fungi</taxon>
        <taxon>Dikarya</taxon>
        <taxon>Basidiomycota</taxon>
        <taxon>Agaricomycotina</taxon>
        <taxon>Agaricomycetes</taxon>
        <taxon>Polyporales</taxon>
        <taxon>Steccherinaceae</taxon>
        <taxon>Steccherinum</taxon>
    </lineage>
</organism>
<keyword evidence="1" id="KW-0677">Repeat</keyword>
<accession>A0A4R0RGU0</accession>
<dbReference type="Proteomes" id="UP000292702">
    <property type="component" value="Unassembled WGS sequence"/>
</dbReference>
<dbReference type="SMART" id="SM00248">
    <property type="entry name" value="ANK"/>
    <property type="match status" value="6"/>
</dbReference>
<evidence type="ECO:0000256" key="1">
    <source>
        <dbReference type="ARBA" id="ARBA00022737"/>
    </source>
</evidence>
<dbReference type="EMBL" id="RWJN01000208">
    <property type="protein sequence ID" value="TCD64915.1"/>
    <property type="molecule type" value="Genomic_DNA"/>
</dbReference>
<evidence type="ECO:0000256" key="2">
    <source>
        <dbReference type="ARBA" id="ARBA00023043"/>
    </source>
</evidence>
<reference evidence="3 4" key="1">
    <citation type="submission" date="2018-11" db="EMBL/GenBank/DDBJ databases">
        <title>Genome assembly of Steccherinum ochraceum LE-BIN_3174, the white-rot fungus of the Steccherinaceae family (The Residual Polyporoid clade, Polyporales, Basidiomycota).</title>
        <authorList>
            <person name="Fedorova T.V."/>
            <person name="Glazunova O.A."/>
            <person name="Landesman E.O."/>
            <person name="Moiseenko K.V."/>
            <person name="Psurtseva N.V."/>
            <person name="Savinova O.S."/>
            <person name="Shakhova N.V."/>
            <person name="Tyazhelova T.V."/>
            <person name="Vasina D.V."/>
        </authorList>
    </citation>
    <scope>NUCLEOTIDE SEQUENCE [LARGE SCALE GENOMIC DNA]</scope>
    <source>
        <strain evidence="3 4">LE-BIN_3174</strain>
    </source>
</reference>
<dbReference type="GO" id="GO:0005737">
    <property type="term" value="C:cytoplasm"/>
    <property type="evidence" value="ECO:0007669"/>
    <property type="project" value="TreeGrafter"/>
</dbReference>
<dbReference type="Gene3D" id="1.25.40.20">
    <property type="entry name" value="Ankyrin repeat-containing domain"/>
    <property type="match status" value="2"/>
</dbReference>
<dbReference type="SUPFAM" id="SSF48403">
    <property type="entry name" value="Ankyrin repeat"/>
    <property type="match status" value="1"/>
</dbReference>
<evidence type="ECO:0000313" key="4">
    <source>
        <dbReference type="Proteomes" id="UP000292702"/>
    </source>
</evidence>
<gene>
    <name evidence="3" type="ORF">EIP91_003451</name>
</gene>
<dbReference type="PANTHER" id="PTHR24198">
    <property type="entry name" value="ANKYRIN REPEAT AND PROTEIN KINASE DOMAIN-CONTAINING PROTEIN"/>
    <property type="match status" value="1"/>
</dbReference>
<dbReference type="OrthoDB" id="3257619at2759"/>
<evidence type="ECO:0000313" key="3">
    <source>
        <dbReference type="EMBL" id="TCD64915.1"/>
    </source>
</evidence>
<dbReference type="AlphaFoldDB" id="A0A4R0RGU0"/>
<name>A0A4R0RGU0_9APHY</name>
<proteinExistence type="predicted"/>
<dbReference type="PANTHER" id="PTHR24198:SF165">
    <property type="entry name" value="ANKYRIN REPEAT-CONTAINING PROTEIN-RELATED"/>
    <property type="match status" value="1"/>
</dbReference>
<sequence length="490" mass="54982">MHDAWFWKYNFRNSETHLVYTGYAAALSRDHCLTAVLPDDGLSTDDALIQAIKASNFPLFTSLLEFGVDVNSNDYLHSRDGRLPTLPIHVAAANPDPRFLQVLIERGADPDDPRAYPLGVYPEFDNVFRTAVRCGLWENVDIIIDAGGYRGELDVDLMWELREHALKEDVGQVDDDLLRDELEAAIHCVMRMPIRELELLRPSDFVPLDHGRNDDLQWNSIASAGASSYEDIDMHHELTNFAWMVSAELSLCDEDRRISIIDRLLSRGVDVDCYTAPSYIDAWDRRVSQIRGAPEGHSSYNSPMPNLGTSYHSLTTPLHTCVLRENSRLFNHLVSKWRFNPNIPEYSTRAYPPLFLALSRSDLCMTSVILDAGGSIDFITPIMRVTALHVAAATHDADVFRWVVSKVNQLIPGRANTLFTQCTALGHAPFHVASSLSYLGTWDTSEVTDDASHIPEASNLLDPRLTFRETLLQFYTGLDRSTGDGPQSTS</sequence>
<protein>
    <submittedName>
        <fullName evidence="3">Uncharacterized protein</fullName>
    </submittedName>
</protein>
<keyword evidence="4" id="KW-1185">Reference proteome</keyword>